<protein>
    <recommendedName>
        <fullName evidence="2">peptide-methionine (S)-S-oxide reductase</fullName>
        <ecNumber evidence="2">1.8.4.11</ecNumber>
    </recommendedName>
    <alternativeName>
        <fullName evidence="4">Peptide-methionine (S)-S-oxide reductase</fullName>
    </alternativeName>
</protein>
<comment type="catalytic activity">
    <reaction evidence="6">
        <text>[thioredoxin]-disulfide + L-methionine + H2O = L-methionine (S)-S-oxide + [thioredoxin]-dithiol</text>
        <dbReference type="Rhea" id="RHEA:19993"/>
        <dbReference type="Rhea" id="RHEA-COMP:10698"/>
        <dbReference type="Rhea" id="RHEA-COMP:10700"/>
        <dbReference type="ChEBI" id="CHEBI:15377"/>
        <dbReference type="ChEBI" id="CHEBI:29950"/>
        <dbReference type="ChEBI" id="CHEBI:50058"/>
        <dbReference type="ChEBI" id="CHEBI:57844"/>
        <dbReference type="ChEBI" id="CHEBI:58772"/>
        <dbReference type="EC" id="1.8.4.11"/>
    </reaction>
</comment>
<dbReference type="HAMAP" id="MF_01401">
    <property type="entry name" value="MsrA"/>
    <property type="match status" value="1"/>
</dbReference>
<dbReference type="PANTHER" id="PTHR43774">
    <property type="entry name" value="PEPTIDE METHIONINE SULFOXIDE REDUCTASE"/>
    <property type="match status" value="1"/>
</dbReference>
<dbReference type="PANTHER" id="PTHR43774:SF1">
    <property type="entry name" value="PEPTIDE METHIONINE SULFOXIDE REDUCTASE MSRA 2"/>
    <property type="match status" value="1"/>
</dbReference>
<evidence type="ECO:0000259" key="7">
    <source>
        <dbReference type="Pfam" id="PF01625"/>
    </source>
</evidence>
<reference evidence="8" key="1">
    <citation type="journal article" date="2020" name="Fungal Divers.">
        <title>Resolving the Mortierellaceae phylogeny through synthesis of multi-gene phylogenetics and phylogenomics.</title>
        <authorList>
            <person name="Vandepol N."/>
            <person name="Liber J."/>
            <person name="Desiro A."/>
            <person name="Na H."/>
            <person name="Kennedy M."/>
            <person name="Barry K."/>
            <person name="Grigoriev I.V."/>
            <person name="Miller A.N."/>
            <person name="O'Donnell K."/>
            <person name="Stajich J.E."/>
            <person name="Bonito G."/>
        </authorList>
    </citation>
    <scope>NUCLEOTIDE SEQUENCE</scope>
    <source>
        <strain evidence="8">NRRL 2769</strain>
    </source>
</reference>
<evidence type="ECO:0000313" key="9">
    <source>
        <dbReference type="Proteomes" id="UP000703661"/>
    </source>
</evidence>
<evidence type="ECO:0000313" key="8">
    <source>
        <dbReference type="EMBL" id="KAG0017516.1"/>
    </source>
</evidence>
<dbReference type="AlphaFoldDB" id="A0A9P6MXG3"/>
<keyword evidence="9" id="KW-1185">Reference proteome</keyword>
<accession>A0A9P6MXG3</accession>
<feature type="domain" description="Peptide methionine sulphoxide reductase MsrA" evidence="7">
    <location>
        <begin position="63"/>
        <end position="218"/>
    </location>
</feature>
<organism evidence="8 9">
    <name type="scientific">Entomortierella chlamydospora</name>
    <dbReference type="NCBI Taxonomy" id="101097"/>
    <lineage>
        <taxon>Eukaryota</taxon>
        <taxon>Fungi</taxon>
        <taxon>Fungi incertae sedis</taxon>
        <taxon>Mucoromycota</taxon>
        <taxon>Mortierellomycotina</taxon>
        <taxon>Mortierellomycetes</taxon>
        <taxon>Mortierellales</taxon>
        <taxon>Mortierellaceae</taxon>
        <taxon>Entomortierella</taxon>
    </lineage>
</organism>
<gene>
    <name evidence="8" type="primary">MXR1_2</name>
    <name evidence="8" type="ORF">BGZ80_008201</name>
</gene>
<proteinExistence type="inferred from homology"/>
<comment type="caution">
    <text evidence="8">The sequence shown here is derived from an EMBL/GenBank/DDBJ whole genome shotgun (WGS) entry which is preliminary data.</text>
</comment>
<dbReference type="EC" id="1.8.4.11" evidence="2"/>
<dbReference type="Gene3D" id="3.30.1060.10">
    <property type="entry name" value="Peptide methionine sulphoxide reductase MsrA"/>
    <property type="match status" value="1"/>
</dbReference>
<keyword evidence="3" id="KW-0560">Oxidoreductase</keyword>
<dbReference type="Pfam" id="PF01625">
    <property type="entry name" value="PMSR"/>
    <property type="match status" value="1"/>
</dbReference>
<dbReference type="Proteomes" id="UP000703661">
    <property type="component" value="Unassembled WGS sequence"/>
</dbReference>
<dbReference type="EMBL" id="JAAAID010000438">
    <property type="protein sequence ID" value="KAG0017516.1"/>
    <property type="molecule type" value="Genomic_DNA"/>
</dbReference>
<name>A0A9P6MXG3_9FUNG</name>
<dbReference type="GO" id="GO:0008113">
    <property type="term" value="F:peptide-methionine (S)-S-oxide reductase activity"/>
    <property type="evidence" value="ECO:0007669"/>
    <property type="project" value="UniProtKB-EC"/>
</dbReference>
<evidence type="ECO:0000256" key="5">
    <source>
        <dbReference type="ARBA" id="ARBA00047806"/>
    </source>
</evidence>
<dbReference type="FunFam" id="3.30.1060.10:FF:000006">
    <property type="entry name" value="Peptide methionine sulfoxide reductase"/>
    <property type="match status" value="1"/>
</dbReference>
<evidence type="ECO:0000256" key="1">
    <source>
        <dbReference type="ARBA" id="ARBA00005591"/>
    </source>
</evidence>
<evidence type="ECO:0000256" key="4">
    <source>
        <dbReference type="ARBA" id="ARBA00030643"/>
    </source>
</evidence>
<dbReference type="InterPro" id="IPR002569">
    <property type="entry name" value="Met_Sox_Rdtase_MsrA_dom"/>
</dbReference>
<dbReference type="GO" id="GO:0034599">
    <property type="term" value="P:cellular response to oxidative stress"/>
    <property type="evidence" value="ECO:0007669"/>
    <property type="project" value="UniProtKB-ARBA"/>
</dbReference>
<evidence type="ECO:0000256" key="2">
    <source>
        <dbReference type="ARBA" id="ARBA00012502"/>
    </source>
</evidence>
<dbReference type="InterPro" id="IPR036509">
    <property type="entry name" value="Met_Sox_Rdtase_MsrA_sf"/>
</dbReference>
<evidence type="ECO:0000256" key="6">
    <source>
        <dbReference type="ARBA" id="ARBA00048782"/>
    </source>
</evidence>
<evidence type="ECO:0000256" key="3">
    <source>
        <dbReference type="ARBA" id="ARBA00023002"/>
    </source>
</evidence>
<comment type="similarity">
    <text evidence="1">Belongs to the MsrA Met sulfoxide reductase family.</text>
</comment>
<sequence length="225" mass="25746">MPPRIQRLFMPSTTSSSSFFTSRFSPAFLRRSLFSSSAAATASTSNDDSDNNNSENNTTMTEKATFAAGCFWGVEKAFQKHYKDEYIKTRVGYIGGTDKNPTYHKVCTGITNHAEALQIDYTPNEKINYPALVEFFYRMHDPTTLNSQGPDRGTQYRSAIFYHSPEQEEIAKRVTAEVQEKHYAGKKIVTQIASAGTWYDAEEYHQKYLDKNPYGYECPSHYLRW</sequence>
<dbReference type="NCBIfam" id="TIGR00401">
    <property type="entry name" value="msrA"/>
    <property type="match status" value="1"/>
</dbReference>
<comment type="catalytic activity">
    <reaction evidence="5">
        <text>L-methionyl-[protein] + [thioredoxin]-disulfide + H2O = L-methionyl-(S)-S-oxide-[protein] + [thioredoxin]-dithiol</text>
        <dbReference type="Rhea" id="RHEA:14217"/>
        <dbReference type="Rhea" id="RHEA-COMP:10698"/>
        <dbReference type="Rhea" id="RHEA-COMP:10700"/>
        <dbReference type="Rhea" id="RHEA-COMP:12313"/>
        <dbReference type="Rhea" id="RHEA-COMP:12315"/>
        <dbReference type="ChEBI" id="CHEBI:15377"/>
        <dbReference type="ChEBI" id="CHEBI:16044"/>
        <dbReference type="ChEBI" id="CHEBI:29950"/>
        <dbReference type="ChEBI" id="CHEBI:44120"/>
        <dbReference type="ChEBI" id="CHEBI:50058"/>
        <dbReference type="EC" id="1.8.4.11"/>
    </reaction>
</comment>
<dbReference type="SUPFAM" id="SSF55068">
    <property type="entry name" value="Peptide methionine sulfoxide reductase"/>
    <property type="match status" value="1"/>
</dbReference>